<sequence>MAPILSEVIGIGILQEFLFRRIFIDLNTLKISLNGTLGETVSFELSDGRTLRLRISETDTWVISLPKNKK</sequence>
<keyword evidence="2" id="KW-1185">Reference proteome</keyword>
<proteinExistence type="predicted"/>
<protein>
    <submittedName>
        <fullName evidence="1">Uncharacterized protein</fullName>
    </submittedName>
</protein>
<evidence type="ECO:0000313" key="1">
    <source>
        <dbReference type="EMBL" id="OAQ19744.1"/>
    </source>
</evidence>
<organism evidence="1 2">
    <name type="scientific">Thermosulfurimonas dismutans</name>
    <dbReference type="NCBI Taxonomy" id="999894"/>
    <lineage>
        <taxon>Bacteria</taxon>
        <taxon>Pseudomonadati</taxon>
        <taxon>Thermodesulfobacteriota</taxon>
        <taxon>Thermodesulfobacteria</taxon>
        <taxon>Thermodesulfobacteriales</taxon>
        <taxon>Thermodesulfobacteriaceae</taxon>
        <taxon>Thermosulfurimonas</taxon>
    </lineage>
</organism>
<accession>A0A179D113</accession>
<evidence type="ECO:0000313" key="2">
    <source>
        <dbReference type="Proteomes" id="UP000078390"/>
    </source>
</evidence>
<comment type="caution">
    <text evidence="1">The sequence shown here is derived from an EMBL/GenBank/DDBJ whole genome shotgun (WGS) entry which is preliminary data.</text>
</comment>
<dbReference type="EMBL" id="LWLG01000059">
    <property type="protein sequence ID" value="OAQ19744.1"/>
    <property type="molecule type" value="Genomic_DNA"/>
</dbReference>
<name>A0A179D113_9BACT</name>
<reference evidence="1 2" key="1">
    <citation type="submission" date="2016-04" db="EMBL/GenBank/DDBJ databases">
        <title>Genome analysis of Thermosulfurimonas dismutans, the first thermophilic sulfur-disproportionating bacterium of the phylum Thermodesulfobacteria.</title>
        <authorList>
            <person name="Mardanov A.V."/>
            <person name="Beletsky A.V."/>
            <person name="Kadnikov V.V."/>
            <person name="Slobodkin A.I."/>
            <person name="Ravin N.V."/>
        </authorList>
    </citation>
    <scope>NUCLEOTIDE SEQUENCE [LARGE SCALE GENOMIC DNA]</scope>
    <source>
        <strain evidence="1 2">S95</strain>
    </source>
</reference>
<gene>
    <name evidence="1" type="ORF">TDIS_2164</name>
</gene>
<dbReference type="Proteomes" id="UP000078390">
    <property type="component" value="Unassembled WGS sequence"/>
</dbReference>
<dbReference type="AlphaFoldDB" id="A0A179D113"/>